<dbReference type="Gene3D" id="1.20.1560.10">
    <property type="entry name" value="ABC transporter type 1, transmembrane domain"/>
    <property type="match status" value="1"/>
</dbReference>
<dbReference type="InterPro" id="IPR017871">
    <property type="entry name" value="ABC_transporter-like_CS"/>
</dbReference>
<comment type="caution">
    <text evidence="12">The sequence shown here is derived from an EMBL/GenBank/DDBJ whole genome shotgun (WGS) entry which is preliminary data.</text>
</comment>
<dbReference type="InterPro" id="IPR027417">
    <property type="entry name" value="P-loop_NTPase"/>
</dbReference>
<evidence type="ECO:0000256" key="3">
    <source>
        <dbReference type="ARBA" id="ARBA00022741"/>
    </source>
</evidence>
<dbReference type="Gene3D" id="3.90.70.10">
    <property type="entry name" value="Cysteine proteinases"/>
    <property type="match status" value="1"/>
</dbReference>
<dbReference type="PROSITE" id="PS50893">
    <property type="entry name" value="ABC_TRANSPORTER_2"/>
    <property type="match status" value="1"/>
</dbReference>
<keyword evidence="5" id="KW-0067">ATP-binding</keyword>
<sequence length="737" mass="79311">MSLLSLKPKSKTTAYPRPVRTPPLLQMEAVECGAAALGILLGHYGLWVPLETLRVDTGVSRNGANAANILKAARQYGMEAKGRKLDLDQALSLPPPYIAFWNFNHFLVVDGADAAHVYLNDPAMGPRKVTHEEFSQSFTGIALEMTPGPTFTEGGERRNLFGALARRLEHTRPAMLFVLLASLLLVVPGLLVPALLKNFVDYVLVRDSNDWILPLLVGLVIAAIFSAVVTALQQRSLLLIQTKLAITSAGEFFWHVLRVPVVFYTQRYVGDVASRVQSCHRLAALLSGPVSTAVVNLLMIGFYFAVMLIYSVPLALLTAGLSVGNALALFLVRKRIGNLNGRLLQQRAKLSGASMAGLQAIETLKATGTEGDFFASWAGYQTNSVNAQQSLSAISSVLSAVPSGINQLLTGLVLGVGGLLIIDGQLSVGGLVAFQSLMGRFTGPVQQFVGFGSQLQEVKGDLQRLDDVLHYPLDQLAEDPAADAPAAETEPETAPPGLLSGAVEVRNLSFGYDRLGPPLIENFSLSIAPGQRVAFVGGSGSGKSTLARLLLGLYQPTGGQILYDGRPLSKIPREIFTASVGAVDQEIHLFGGTVLDNLRMWDSTIAEDRVVQAAKDACIHDEIAQRANGYRSEVGDAQARFSGGQAQRLEIARALARDPAILVLDEATAALEPITEQRIDDHLRRRGCTCIIIAHRLSTIRDCDEIIVLDQGRIVERGDHDRLVAAKGHYFALVSAQ</sequence>
<dbReference type="PANTHER" id="PTHR43394:SF1">
    <property type="entry name" value="ATP-BINDING CASSETTE SUB-FAMILY B MEMBER 10, MITOCHONDRIAL"/>
    <property type="match status" value="1"/>
</dbReference>
<dbReference type="PRINTS" id="PR01896">
    <property type="entry name" value="TAP1PROTEIN"/>
</dbReference>
<evidence type="ECO:0000256" key="6">
    <source>
        <dbReference type="ARBA" id="ARBA00022989"/>
    </source>
</evidence>
<accession>A0ABW4YAT5</accession>
<dbReference type="InterPro" id="IPR039421">
    <property type="entry name" value="Type_1_exporter"/>
</dbReference>
<dbReference type="PROSITE" id="PS50929">
    <property type="entry name" value="ABC_TM1F"/>
    <property type="match status" value="1"/>
</dbReference>
<dbReference type="Pfam" id="PF00664">
    <property type="entry name" value="ABC_membrane"/>
    <property type="match status" value="1"/>
</dbReference>
<dbReference type="PANTHER" id="PTHR43394">
    <property type="entry name" value="ATP-DEPENDENT PERMEASE MDL1, MITOCHONDRIAL"/>
    <property type="match status" value="1"/>
</dbReference>
<dbReference type="Proteomes" id="UP001597337">
    <property type="component" value="Unassembled WGS sequence"/>
</dbReference>
<name>A0ABW4YAT5_9GAMM</name>
<dbReference type="InterPro" id="IPR003593">
    <property type="entry name" value="AAA+_ATPase"/>
</dbReference>
<evidence type="ECO:0000256" key="7">
    <source>
        <dbReference type="ARBA" id="ARBA00023136"/>
    </source>
</evidence>
<dbReference type="Pfam" id="PF03412">
    <property type="entry name" value="Peptidase_C39"/>
    <property type="match status" value="1"/>
</dbReference>
<evidence type="ECO:0000256" key="5">
    <source>
        <dbReference type="ARBA" id="ARBA00022840"/>
    </source>
</evidence>
<gene>
    <name evidence="12" type="ORF">ACFSJC_10135</name>
</gene>
<dbReference type="InterPro" id="IPR022514">
    <property type="entry name" value="NHPM_micro_ABC1"/>
</dbReference>
<dbReference type="SUPFAM" id="SSF52540">
    <property type="entry name" value="P-loop containing nucleoside triphosphate hydrolases"/>
    <property type="match status" value="1"/>
</dbReference>
<dbReference type="InterPro" id="IPR011527">
    <property type="entry name" value="ABC1_TM_dom"/>
</dbReference>
<dbReference type="SUPFAM" id="SSF90123">
    <property type="entry name" value="ABC transporter transmembrane region"/>
    <property type="match status" value="1"/>
</dbReference>
<evidence type="ECO:0000256" key="4">
    <source>
        <dbReference type="ARBA" id="ARBA00022801"/>
    </source>
</evidence>
<dbReference type="RefSeq" id="WP_386026280.1">
    <property type="nucleotide sequence ID" value="NZ_JBHUHX010000021.1"/>
</dbReference>
<protein>
    <submittedName>
        <fullName evidence="12">NHLP family bacteriocin export ABC transporter peptidase/permease/ATPase subunit</fullName>
    </submittedName>
</protein>
<keyword evidence="7 8" id="KW-0472">Membrane</keyword>
<feature type="domain" description="ABC transporter" evidence="9">
    <location>
        <begin position="503"/>
        <end position="736"/>
    </location>
</feature>
<dbReference type="SMART" id="SM00382">
    <property type="entry name" value="AAA"/>
    <property type="match status" value="1"/>
</dbReference>
<keyword evidence="6 8" id="KW-1133">Transmembrane helix</keyword>
<dbReference type="Pfam" id="PF00005">
    <property type="entry name" value="ABC_tran"/>
    <property type="match status" value="1"/>
</dbReference>
<evidence type="ECO:0000313" key="13">
    <source>
        <dbReference type="Proteomes" id="UP001597337"/>
    </source>
</evidence>
<dbReference type="InterPro" id="IPR005074">
    <property type="entry name" value="Peptidase_C39"/>
</dbReference>
<keyword evidence="4" id="KW-0378">Hydrolase</keyword>
<feature type="transmembrane region" description="Helical" evidence="8">
    <location>
        <begin position="211"/>
        <end position="232"/>
    </location>
</feature>
<keyword evidence="2 8" id="KW-0812">Transmembrane</keyword>
<comment type="subcellular location">
    <subcellularLocation>
        <location evidence="1">Cell membrane</location>
        <topology evidence="1">Multi-pass membrane protein</topology>
    </subcellularLocation>
</comment>
<keyword evidence="13" id="KW-1185">Reference proteome</keyword>
<keyword evidence="3" id="KW-0547">Nucleotide-binding</keyword>
<organism evidence="12 13">
    <name type="scientific">Thiorhodococcus fuscus</name>
    <dbReference type="NCBI Taxonomy" id="527200"/>
    <lineage>
        <taxon>Bacteria</taxon>
        <taxon>Pseudomonadati</taxon>
        <taxon>Pseudomonadota</taxon>
        <taxon>Gammaproteobacteria</taxon>
        <taxon>Chromatiales</taxon>
        <taxon>Chromatiaceae</taxon>
        <taxon>Thiorhodococcus</taxon>
    </lineage>
</organism>
<evidence type="ECO:0000259" key="9">
    <source>
        <dbReference type="PROSITE" id="PS50893"/>
    </source>
</evidence>
<proteinExistence type="predicted"/>
<evidence type="ECO:0000256" key="8">
    <source>
        <dbReference type="SAM" id="Phobius"/>
    </source>
</evidence>
<dbReference type="PROSITE" id="PS50990">
    <property type="entry name" value="PEPTIDASE_C39"/>
    <property type="match status" value="1"/>
</dbReference>
<feature type="transmembrane region" description="Helical" evidence="8">
    <location>
        <begin position="174"/>
        <end position="196"/>
    </location>
</feature>
<evidence type="ECO:0000313" key="12">
    <source>
        <dbReference type="EMBL" id="MFD2112196.1"/>
    </source>
</evidence>
<feature type="domain" description="ABC transmembrane type-1" evidence="10">
    <location>
        <begin position="176"/>
        <end position="457"/>
    </location>
</feature>
<dbReference type="EMBL" id="JBHUHX010000021">
    <property type="protein sequence ID" value="MFD2112196.1"/>
    <property type="molecule type" value="Genomic_DNA"/>
</dbReference>
<reference evidence="13" key="1">
    <citation type="journal article" date="2019" name="Int. J. Syst. Evol. Microbiol.">
        <title>The Global Catalogue of Microorganisms (GCM) 10K type strain sequencing project: providing services to taxonomists for standard genome sequencing and annotation.</title>
        <authorList>
            <consortium name="The Broad Institute Genomics Platform"/>
            <consortium name="The Broad Institute Genome Sequencing Center for Infectious Disease"/>
            <person name="Wu L."/>
            <person name="Ma J."/>
        </authorList>
    </citation>
    <scope>NUCLEOTIDE SEQUENCE [LARGE SCALE GENOMIC DNA]</scope>
    <source>
        <strain evidence="13">KACC 12597</strain>
    </source>
</reference>
<dbReference type="NCBIfam" id="TIGR03796">
    <property type="entry name" value="NHLM_micro_ABC1"/>
    <property type="match status" value="1"/>
</dbReference>
<feature type="transmembrane region" description="Helical" evidence="8">
    <location>
        <begin position="282"/>
        <end position="306"/>
    </location>
</feature>
<dbReference type="Gene3D" id="3.40.50.300">
    <property type="entry name" value="P-loop containing nucleotide triphosphate hydrolases"/>
    <property type="match status" value="1"/>
</dbReference>
<evidence type="ECO:0000256" key="1">
    <source>
        <dbReference type="ARBA" id="ARBA00004651"/>
    </source>
</evidence>
<feature type="domain" description="Peptidase C39" evidence="11">
    <location>
        <begin position="26"/>
        <end position="145"/>
    </location>
</feature>
<dbReference type="PROSITE" id="PS00211">
    <property type="entry name" value="ABC_TRANSPORTER_1"/>
    <property type="match status" value="1"/>
</dbReference>
<dbReference type="InterPro" id="IPR036640">
    <property type="entry name" value="ABC1_TM_sf"/>
</dbReference>
<evidence type="ECO:0000256" key="2">
    <source>
        <dbReference type="ARBA" id="ARBA00022692"/>
    </source>
</evidence>
<dbReference type="InterPro" id="IPR003439">
    <property type="entry name" value="ABC_transporter-like_ATP-bd"/>
</dbReference>
<evidence type="ECO:0000259" key="10">
    <source>
        <dbReference type="PROSITE" id="PS50929"/>
    </source>
</evidence>
<dbReference type="CDD" id="cd18569">
    <property type="entry name" value="ABC_6TM_NHLM_bacteriocin"/>
    <property type="match status" value="1"/>
</dbReference>
<feature type="transmembrane region" description="Helical" evidence="8">
    <location>
        <begin position="312"/>
        <end position="332"/>
    </location>
</feature>
<evidence type="ECO:0000259" key="11">
    <source>
        <dbReference type="PROSITE" id="PS50990"/>
    </source>
</evidence>